<dbReference type="GeneID" id="78373134"/>
<dbReference type="Pfam" id="PF13191">
    <property type="entry name" value="AAA_16"/>
    <property type="match status" value="1"/>
</dbReference>
<reference evidence="2 3" key="1">
    <citation type="submission" date="2015-01" db="EMBL/GenBank/DDBJ databases">
        <title>Draft genome of the acidophilic iron oxidizer Ferrimicrobium acidiphilum strain T23.</title>
        <authorList>
            <person name="Poehlein A."/>
            <person name="Eisen S."/>
            <person name="Schloemann M."/>
            <person name="Johnson B.D."/>
            <person name="Daniel R."/>
            <person name="Muehling M."/>
        </authorList>
    </citation>
    <scope>NUCLEOTIDE SEQUENCE [LARGE SCALE GENOMIC DNA]</scope>
    <source>
        <strain evidence="2 3">T23</strain>
    </source>
</reference>
<dbReference type="InterPro" id="IPR027417">
    <property type="entry name" value="P-loop_NTPase"/>
</dbReference>
<proteinExistence type="predicted"/>
<dbReference type="STRING" id="1121877.FEAC_20330"/>
<dbReference type="InterPro" id="IPR041664">
    <property type="entry name" value="AAA_16"/>
</dbReference>
<accession>A0A0D8FSQ2</accession>
<dbReference type="EMBL" id="JXUW01000020">
    <property type="protein sequence ID" value="KJE76171.1"/>
    <property type="molecule type" value="Genomic_DNA"/>
</dbReference>
<name>A0A0D8FSQ2_9ACTN</name>
<dbReference type="eggNOG" id="COG1672">
    <property type="taxonomic scope" value="Bacteria"/>
</dbReference>
<sequence length="398" mass="43361">MTRNPFSPTFGVSPPLLVGRDDLIGEFASGLGDGPGSPSRATLYTGARGTGKTVILNAVQEVAKEQAWLVISETATPGFITRLATIHLPGILSSQRVERKMTRLTGVSLPFGAGGATWDTTNVHPTPLTFRNQLELVTDTLAEHGTGVLITLDELHYRQIDELREFGATLQHAFREEREVAFAGAGLPSAVSAVLNDNVLTFLQRADRYVLGPVDFADVERAIREPIEANGRTIAPAALDEAAHATGGYPFLIQLVGRYSWRQHPSEEEITLADVTMGVTEARKRMGSLIFEPALADLSDIDRTFLTVMAQDDGPSRMSDICVRLNVTANFGSQYRLRLIEAGLIEGVRHGEVDFVQPLLREYLREHAIVSALRSGNPKILGEQTLTFKPPKGGGLRR</sequence>
<dbReference type="SUPFAM" id="SSF52540">
    <property type="entry name" value="P-loop containing nucleoside triphosphate hydrolases"/>
    <property type="match status" value="1"/>
</dbReference>
<evidence type="ECO:0000259" key="1">
    <source>
        <dbReference type="Pfam" id="PF13191"/>
    </source>
</evidence>
<evidence type="ECO:0000313" key="3">
    <source>
        <dbReference type="Proteomes" id="UP000032336"/>
    </source>
</evidence>
<dbReference type="Gene3D" id="3.40.50.300">
    <property type="entry name" value="P-loop containing nucleotide triphosphate hydrolases"/>
    <property type="match status" value="1"/>
</dbReference>
<protein>
    <recommendedName>
        <fullName evidence="1">Orc1-like AAA ATPase domain-containing protein</fullName>
    </recommendedName>
</protein>
<evidence type="ECO:0000313" key="2">
    <source>
        <dbReference type="EMBL" id="KJE76171.1"/>
    </source>
</evidence>
<dbReference type="AlphaFoldDB" id="A0A0D8FSQ2"/>
<gene>
    <name evidence="2" type="ORF">FEAC_20330</name>
</gene>
<dbReference type="Proteomes" id="UP000032336">
    <property type="component" value="Unassembled WGS sequence"/>
</dbReference>
<feature type="domain" description="Orc1-like AAA ATPase" evidence="1">
    <location>
        <begin position="17"/>
        <end position="171"/>
    </location>
</feature>
<comment type="caution">
    <text evidence="2">The sequence shown here is derived from an EMBL/GenBank/DDBJ whole genome shotgun (WGS) entry which is preliminary data.</text>
</comment>
<dbReference type="PATRIC" id="fig|1121877.4.peg.2262"/>
<organism evidence="2 3">
    <name type="scientific">Ferrimicrobium acidiphilum DSM 19497</name>
    <dbReference type="NCBI Taxonomy" id="1121877"/>
    <lineage>
        <taxon>Bacteria</taxon>
        <taxon>Bacillati</taxon>
        <taxon>Actinomycetota</taxon>
        <taxon>Acidimicrobiia</taxon>
        <taxon>Acidimicrobiales</taxon>
        <taxon>Acidimicrobiaceae</taxon>
        <taxon>Ferrimicrobium</taxon>
    </lineage>
</organism>
<keyword evidence="3" id="KW-1185">Reference proteome</keyword>
<dbReference type="RefSeq" id="WP_201773891.1">
    <property type="nucleotide sequence ID" value="NZ_JQKF01000041.1"/>
</dbReference>